<dbReference type="InterPro" id="IPR036873">
    <property type="entry name" value="Rhodanese-like_dom_sf"/>
</dbReference>
<dbReference type="CDD" id="cd00158">
    <property type="entry name" value="RHOD"/>
    <property type="match status" value="1"/>
</dbReference>
<sequence length="184" mass="17681">MTSTTGSSSTITDPAGIAQTAADQGAPTQTAPTQSPLVQTAPAAAAPAGSDEEALAAARSLAPLVSPEDAAAHLAAGGLLLDVRSAAGRATTGAIDGARVTDRADLGPELDPTADPSVLAAAGAAAGDGARLPVSLDTPIVVVCGSERGSGPVAAELIARGYTDVRQVDGGAPGWAAAGLPLTR</sequence>
<reference evidence="4" key="1">
    <citation type="submission" date="2023-11" db="EMBL/GenBank/DDBJ databases">
        <authorList>
            <person name="Helweg L.P."/>
            <person name="Kiel A."/>
            <person name="Hitz F."/>
            <person name="Ruckert-Reed C."/>
            <person name="Busche T."/>
            <person name="Kaltschmidt B."/>
            <person name="Kaltschmidt C."/>
        </authorList>
    </citation>
    <scope>NUCLEOTIDE SEQUENCE [LARGE SCALE GENOMIC DNA]</scope>
    <source>
        <strain evidence="4">4.1</strain>
    </source>
</reference>
<accession>A0AAF1BYF9</accession>
<dbReference type="InterPro" id="IPR001763">
    <property type="entry name" value="Rhodanese-like_dom"/>
</dbReference>
<evidence type="ECO:0000256" key="1">
    <source>
        <dbReference type="SAM" id="MobiDB-lite"/>
    </source>
</evidence>
<feature type="compositionally biased region" description="Polar residues" evidence="1">
    <location>
        <begin position="26"/>
        <end position="38"/>
    </location>
</feature>
<feature type="region of interest" description="Disordered" evidence="1">
    <location>
        <begin position="1"/>
        <end position="51"/>
    </location>
</feature>
<dbReference type="SUPFAM" id="SSF52821">
    <property type="entry name" value="Rhodanese/Cell cycle control phosphatase"/>
    <property type="match status" value="1"/>
</dbReference>
<feature type="domain" description="Rhodanese" evidence="2">
    <location>
        <begin position="74"/>
        <end position="184"/>
    </location>
</feature>
<dbReference type="Gene3D" id="3.40.250.10">
    <property type="entry name" value="Rhodanese-like domain"/>
    <property type="match status" value="1"/>
</dbReference>
<dbReference type="AlphaFoldDB" id="A0AAF1BYF9"/>
<dbReference type="RefSeq" id="WP_319157046.1">
    <property type="nucleotide sequence ID" value="NZ_CP138359.1"/>
</dbReference>
<protein>
    <submittedName>
        <fullName evidence="3">Rhodanese-like domain-containing protein</fullName>
    </submittedName>
</protein>
<evidence type="ECO:0000313" key="4">
    <source>
        <dbReference type="Proteomes" id="UP001304340"/>
    </source>
</evidence>
<dbReference type="Pfam" id="PF00581">
    <property type="entry name" value="Rhodanese"/>
    <property type="match status" value="1"/>
</dbReference>
<dbReference type="PROSITE" id="PS50206">
    <property type="entry name" value="RHODANESE_3"/>
    <property type="match status" value="1"/>
</dbReference>
<proteinExistence type="predicted"/>
<evidence type="ECO:0000313" key="3">
    <source>
        <dbReference type="EMBL" id="WPF82007.1"/>
    </source>
</evidence>
<organism evidence="3 4">
    <name type="scientific">Sanguibacter biliveldensis</name>
    <dbReference type="NCBI Taxonomy" id="3030830"/>
    <lineage>
        <taxon>Bacteria</taxon>
        <taxon>Bacillati</taxon>
        <taxon>Actinomycetota</taxon>
        <taxon>Actinomycetes</taxon>
        <taxon>Micrococcales</taxon>
        <taxon>Sanguibacteraceae</taxon>
        <taxon>Sanguibacter</taxon>
    </lineage>
</organism>
<dbReference type="EMBL" id="CP138359">
    <property type="protein sequence ID" value="WPF82007.1"/>
    <property type="molecule type" value="Genomic_DNA"/>
</dbReference>
<name>A0AAF1BYF9_9MICO</name>
<dbReference type="SMART" id="SM00450">
    <property type="entry name" value="RHOD"/>
    <property type="match status" value="1"/>
</dbReference>
<keyword evidence="4" id="KW-1185">Reference proteome</keyword>
<feature type="compositionally biased region" description="Low complexity" evidence="1">
    <location>
        <begin position="1"/>
        <end position="12"/>
    </location>
</feature>
<gene>
    <name evidence="3" type="ORF">SANBI_003337</name>
</gene>
<evidence type="ECO:0000259" key="2">
    <source>
        <dbReference type="PROSITE" id="PS50206"/>
    </source>
</evidence>
<dbReference type="KEGG" id="sbil:SANBI_003337"/>
<dbReference type="Proteomes" id="UP001304340">
    <property type="component" value="Chromosome"/>
</dbReference>